<evidence type="ECO:0000313" key="4">
    <source>
        <dbReference type="EMBL" id="MED6156680.1"/>
    </source>
</evidence>
<evidence type="ECO:0000313" key="5">
    <source>
        <dbReference type="Proteomes" id="UP001341840"/>
    </source>
</evidence>
<keyword evidence="1 2" id="KW-0344">Guanine-nucleotide releasing factor</keyword>
<name>A0ABU6U8D0_9FABA</name>
<reference evidence="4 5" key="1">
    <citation type="journal article" date="2023" name="Plants (Basel)">
        <title>Bridging the Gap: Combining Genomics and Transcriptomics Approaches to Understand Stylosanthes scabra, an Orphan Legume from the Brazilian Caatinga.</title>
        <authorList>
            <person name="Ferreira-Neto J.R.C."/>
            <person name="da Silva M.D."/>
            <person name="Binneck E."/>
            <person name="de Melo N.F."/>
            <person name="da Silva R.H."/>
            <person name="de Melo A.L.T.M."/>
            <person name="Pandolfi V."/>
            <person name="Bustamante F.O."/>
            <person name="Brasileiro-Vidal A.C."/>
            <person name="Benko-Iseppon A.M."/>
        </authorList>
    </citation>
    <scope>NUCLEOTIDE SEQUENCE [LARGE SCALE GENOMIC DNA]</scope>
    <source>
        <tissue evidence="4">Leaves</tissue>
    </source>
</reference>
<dbReference type="EMBL" id="JASCZI010120876">
    <property type="protein sequence ID" value="MED6156680.1"/>
    <property type="molecule type" value="Genomic_DNA"/>
</dbReference>
<sequence length="118" mass="13634">MGWLVKEFAALNLENQHGTKKMHVENGERHKQESALSIPFFFFMQRMRKTFLIYATYMFSGLSFDLEMEMMKERFAKLLLGEDMSGRGNEVPTTLAISNVITNICAGLNNRMDTLEDK</sequence>
<organism evidence="4 5">
    <name type="scientific">Stylosanthes scabra</name>
    <dbReference type="NCBI Taxonomy" id="79078"/>
    <lineage>
        <taxon>Eukaryota</taxon>
        <taxon>Viridiplantae</taxon>
        <taxon>Streptophyta</taxon>
        <taxon>Embryophyta</taxon>
        <taxon>Tracheophyta</taxon>
        <taxon>Spermatophyta</taxon>
        <taxon>Magnoliopsida</taxon>
        <taxon>eudicotyledons</taxon>
        <taxon>Gunneridae</taxon>
        <taxon>Pentapetalae</taxon>
        <taxon>rosids</taxon>
        <taxon>fabids</taxon>
        <taxon>Fabales</taxon>
        <taxon>Fabaceae</taxon>
        <taxon>Papilionoideae</taxon>
        <taxon>50 kb inversion clade</taxon>
        <taxon>dalbergioids sensu lato</taxon>
        <taxon>Dalbergieae</taxon>
        <taxon>Pterocarpus clade</taxon>
        <taxon>Stylosanthes</taxon>
    </lineage>
</organism>
<evidence type="ECO:0000259" key="3">
    <source>
        <dbReference type="PROSITE" id="PS51334"/>
    </source>
</evidence>
<proteinExistence type="predicted"/>
<dbReference type="InterPro" id="IPR038937">
    <property type="entry name" value="RopGEF"/>
</dbReference>
<gene>
    <name evidence="4" type="ORF">PIB30_016615</name>
</gene>
<keyword evidence="5" id="KW-1185">Reference proteome</keyword>
<comment type="caution">
    <text evidence="4">The sequence shown here is derived from an EMBL/GenBank/DDBJ whole genome shotgun (WGS) entry which is preliminary data.</text>
</comment>
<feature type="domain" description="PRONE" evidence="3">
    <location>
        <begin position="58"/>
        <end position="118"/>
    </location>
</feature>
<dbReference type="PANTHER" id="PTHR33101:SF14">
    <property type="entry name" value="ROP GUANINE NUCLEOTIDE EXCHANGE FACTOR 7"/>
    <property type="match status" value="1"/>
</dbReference>
<dbReference type="PROSITE" id="PS51334">
    <property type="entry name" value="PRONE"/>
    <property type="match status" value="1"/>
</dbReference>
<dbReference type="InterPro" id="IPR005512">
    <property type="entry name" value="PRONE_dom"/>
</dbReference>
<dbReference type="PANTHER" id="PTHR33101">
    <property type="entry name" value="ROP GUANINE NUCLEOTIDE EXCHANGE FACTOR 1"/>
    <property type="match status" value="1"/>
</dbReference>
<accession>A0ABU6U8D0</accession>
<dbReference type="Gene3D" id="1.20.58.2010">
    <property type="entry name" value="PRONE domain, subdomain 1"/>
    <property type="match status" value="1"/>
</dbReference>
<protein>
    <recommendedName>
        <fullName evidence="3">PRONE domain-containing protein</fullName>
    </recommendedName>
</protein>
<dbReference type="Pfam" id="PF03759">
    <property type="entry name" value="PRONE"/>
    <property type="match status" value="1"/>
</dbReference>
<evidence type="ECO:0000256" key="2">
    <source>
        <dbReference type="PROSITE-ProRule" id="PRU00663"/>
    </source>
</evidence>
<dbReference type="Proteomes" id="UP001341840">
    <property type="component" value="Unassembled WGS sequence"/>
</dbReference>
<evidence type="ECO:0000256" key="1">
    <source>
        <dbReference type="ARBA" id="ARBA00022658"/>
    </source>
</evidence>